<dbReference type="PROSITE" id="PS50022">
    <property type="entry name" value="FA58C_3"/>
    <property type="match status" value="1"/>
</dbReference>
<dbReference type="SUPFAM" id="SSF49785">
    <property type="entry name" value="Galactose-binding domain-like"/>
    <property type="match status" value="1"/>
</dbReference>
<dbReference type="InterPro" id="IPR000421">
    <property type="entry name" value="FA58C"/>
</dbReference>
<organism evidence="2 3">
    <name type="scientific">Paenibacillus sacheonensis</name>
    <dbReference type="NCBI Taxonomy" id="742054"/>
    <lineage>
        <taxon>Bacteria</taxon>
        <taxon>Bacillati</taxon>
        <taxon>Bacillota</taxon>
        <taxon>Bacilli</taxon>
        <taxon>Bacillales</taxon>
        <taxon>Paenibacillaceae</taxon>
        <taxon>Paenibacillus</taxon>
    </lineage>
</organism>
<dbReference type="Pfam" id="PF00754">
    <property type="entry name" value="F5_F8_type_C"/>
    <property type="match status" value="1"/>
</dbReference>
<gene>
    <name evidence="2" type="ORF">GT003_15825</name>
</gene>
<evidence type="ECO:0000259" key="1">
    <source>
        <dbReference type="PROSITE" id="PS50022"/>
    </source>
</evidence>
<dbReference type="RefSeq" id="WP_161699432.1">
    <property type="nucleotide sequence ID" value="NZ_JAAAMU010000007.1"/>
</dbReference>
<keyword evidence="3" id="KW-1185">Reference proteome</keyword>
<dbReference type="EMBL" id="JAAAMU010000007">
    <property type="protein sequence ID" value="NBC70470.1"/>
    <property type="molecule type" value="Genomic_DNA"/>
</dbReference>
<feature type="domain" description="F5/8 type C" evidence="1">
    <location>
        <begin position="344"/>
        <end position="440"/>
    </location>
</feature>
<evidence type="ECO:0000313" key="2">
    <source>
        <dbReference type="EMBL" id="NBC70470.1"/>
    </source>
</evidence>
<name>A0A7X5C1N1_9BACL</name>
<evidence type="ECO:0000313" key="3">
    <source>
        <dbReference type="Proteomes" id="UP000558113"/>
    </source>
</evidence>
<proteinExistence type="predicted"/>
<accession>A0A7X5C1N1</accession>
<dbReference type="AlphaFoldDB" id="A0A7X5C1N1"/>
<sequence>MPLSPSRSRMPRLTVLLAAALLLAISIFVPQRSYALSTNGNGGTTDVGTWFITYNGTANWANNFGHGFPIMYRPLDQNGSYSIPDSTSTAQADFYLQQLADAKIDFLLFDETNGGMAGYAMENAYVVDNAGIMCQRIKIWNETHSWKIKYAFAVGVYDALRGSDSVGLTAENQAHYVFDNFYNNSAYGGPGNYYQVDGKPLLILYNWASDTLAQWNAYAGSKTYGSQFTVRRASNSEAGTYGWQTAYGTQVNSEVEVVSPGWNNHVGSTPIPRNNGDYYTASWNTVLSNPLPRIVMITAFNDYNEDSAIWTADTTNLNTTYDEKWSGHDGLLHPTMYWDMTKNYIATMRAMPAGPINLALGGTTTVNSVYAPWAKSNLTDGSRGTAYSSQVGVKSDHAEWIELDLGSVKAFNTVTLANRSDMAYGFPKDFKIQVWNGSSWIDRVTQASYAQPAAGAAVPFTWGLTDTTNKIRIYATGLRPDNMGDYVLQLAEVEVYDAPGASVANAGFESPAASSPSNITYGPMTSGWTFDSGAGVQHNGSWFGASNAPEGSQTAFVQGAGQFSQSITMSAGSHTVSFQAAKRTSLGGTQSFNVYCDAALIGSFTPSSGSFAPFSTGSFTTTAGSHTIKFVGTNIVGDNTDFIDAIVVN</sequence>
<comment type="caution">
    <text evidence="2">The sequence shown here is derived from an EMBL/GenBank/DDBJ whole genome shotgun (WGS) entry which is preliminary data.</text>
</comment>
<reference evidence="2 3" key="1">
    <citation type="submission" date="2020-01" db="EMBL/GenBank/DDBJ databases">
        <title>Paenibacillus soybeanensis sp. nov. isolated from the nodules of soybean (Glycine max(L.) Merr).</title>
        <authorList>
            <person name="Wang H."/>
        </authorList>
    </citation>
    <scope>NUCLEOTIDE SEQUENCE [LARGE SCALE GENOMIC DNA]</scope>
    <source>
        <strain evidence="2 3">DSM 23054</strain>
    </source>
</reference>
<protein>
    <recommendedName>
        <fullName evidence="1">F5/8 type C domain-containing protein</fullName>
    </recommendedName>
</protein>
<dbReference type="InterPro" id="IPR008979">
    <property type="entry name" value="Galactose-bd-like_sf"/>
</dbReference>
<dbReference type="OrthoDB" id="2483993at2"/>
<dbReference type="Proteomes" id="UP000558113">
    <property type="component" value="Unassembled WGS sequence"/>
</dbReference>
<dbReference type="Gene3D" id="2.60.120.260">
    <property type="entry name" value="Galactose-binding domain-like"/>
    <property type="match status" value="2"/>
</dbReference>
<dbReference type="Gene3D" id="3.20.20.80">
    <property type="entry name" value="Glycosidases"/>
    <property type="match status" value="1"/>
</dbReference>